<evidence type="ECO:0000313" key="2">
    <source>
        <dbReference type="Proteomes" id="UP000251889"/>
    </source>
</evidence>
<protein>
    <recommendedName>
        <fullName evidence="3">HEAT repeat domain-containing protein</fullName>
    </recommendedName>
</protein>
<reference evidence="1 2" key="1">
    <citation type="submission" date="2018-06" db="EMBL/GenBank/DDBJ databases">
        <title>Chryseolinea flavus sp. nov., a member of the phylum Bacteroidetes isolated from soil.</title>
        <authorList>
            <person name="Li Y."/>
            <person name="Wang J."/>
        </authorList>
    </citation>
    <scope>NUCLEOTIDE SEQUENCE [LARGE SCALE GENOMIC DNA]</scope>
    <source>
        <strain evidence="1 2">SDU1-6</strain>
    </source>
</reference>
<evidence type="ECO:0008006" key="3">
    <source>
        <dbReference type="Google" id="ProtNLM"/>
    </source>
</evidence>
<dbReference type="AlphaFoldDB" id="A0A364Y5A6"/>
<dbReference type="EMBL" id="QMFY01000002">
    <property type="protein sequence ID" value="RAW02133.1"/>
    <property type="molecule type" value="Genomic_DNA"/>
</dbReference>
<comment type="caution">
    <text evidence="1">The sequence shown here is derived from an EMBL/GenBank/DDBJ whole genome shotgun (WGS) entry which is preliminary data.</text>
</comment>
<keyword evidence="2" id="KW-1185">Reference proteome</keyword>
<proteinExistence type="predicted"/>
<gene>
    <name evidence="1" type="ORF">DQQ10_06180</name>
</gene>
<evidence type="ECO:0000313" key="1">
    <source>
        <dbReference type="EMBL" id="RAW02133.1"/>
    </source>
</evidence>
<accession>A0A364Y5A6</accession>
<dbReference type="Proteomes" id="UP000251889">
    <property type="component" value="Unassembled WGS sequence"/>
</dbReference>
<name>A0A364Y5A6_9BACT</name>
<sequence length="281" mass="32047">MIGVYFAELRSGNNPSIPKQISYSENANASLKAITPYLKDTATIVRARAYTLTNLAGANAKNETARTTAVLQLISACRDKDAGNVGQAMDYLKTFRPADFNTVACDSMRKLFRDRPAHYDKLIQLIGFVDMPDMKELIRTYTRPGTPRDIRWSAIISLVRMNDNDALYEMMSRVQNVTLNNDVVYEIFPDLVYTRHRMAITYLVNVMRSDEKNCMTADAEREVAIPCGYRIMEMLAPAIENYPLQLDESGDVITKDYVKALQTVREWFSKNPSYVIRKDTY</sequence>
<organism evidence="1 2">
    <name type="scientific">Pseudochryseolinea flava</name>
    <dbReference type="NCBI Taxonomy" id="2059302"/>
    <lineage>
        <taxon>Bacteria</taxon>
        <taxon>Pseudomonadati</taxon>
        <taxon>Bacteroidota</taxon>
        <taxon>Cytophagia</taxon>
        <taxon>Cytophagales</taxon>
        <taxon>Fulvivirgaceae</taxon>
        <taxon>Pseudochryseolinea</taxon>
    </lineage>
</organism>